<dbReference type="EMBL" id="KN835182">
    <property type="protein sequence ID" value="KIK44855.1"/>
    <property type="molecule type" value="Genomic_DNA"/>
</dbReference>
<organism evidence="2 3">
    <name type="scientific">Suillus luteus UH-Slu-Lm8-n1</name>
    <dbReference type="NCBI Taxonomy" id="930992"/>
    <lineage>
        <taxon>Eukaryota</taxon>
        <taxon>Fungi</taxon>
        <taxon>Dikarya</taxon>
        <taxon>Basidiomycota</taxon>
        <taxon>Agaricomycotina</taxon>
        <taxon>Agaricomycetes</taxon>
        <taxon>Agaricomycetidae</taxon>
        <taxon>Boletales</taxon>
        <taxon>Suillineae</taxon>
        <taxon>Suillaceae</taxon>
        <taxon>Suillus</taxon>
    </lineage>
</organism>
<evidence type="ECO:0000256" key="1">
    <source>
        <dbReference type="SAM" id="MobiDB-lite"/>
    </source>
</evidence>
<feature type="compositionally biased region" description="Polar residues" evidence="1">
    <location>
        <begin position="30"/>
        <end position="46"/>
    </location>
</feature>
<sequence length="55" mass="6399">MKWTRSVMAYFNGRGRSEPVNELKRHELVSSCSPNESSSIQKSLSFTRRVDPRKQ</sequence>
<evidence type="ECO:0000313" key="2">
    <source>
        <dbReference type="EMBL" id="KIK44855.1"/>
    </source>
</evidence>
<dbReference type="InParanoid" id="A0A0D0A455"/>
<protein>
    <submittedName>
        <fullName evidence="2">Uncharacterized protein</fullName>
    </submittedName>
</protein>
<dbReference type="Proteomes" id="UP000054485">
    <property type="component" value="Unassembled WGS sequence"/>
</dbReference>
<gene>
    <name evidence="2" type="ORF">CY34DRAFT_588790</name>
</gene>
<name>A0A0D0A455_9AGAM</name>
<accession>A0A0D0A455</accession>
<keyword evidence="3" id="KW-1185">Reference proteome</keyword>
<dbReference type="HOGENOM" id="CLU_3033976_0_0_1"/>
<evidence type="ECO:0000313" key="3">
    <source>
        <dbReference type="Proteomes" id="UP000054485"/>
    </source>
</evidence>
<reference evidence="3" key="2">
    <citation type="submission" date="2015-01" db="EMBL/GenBank/DDBJ databases">
        <title>Evolutionary Origins and Diversification of the Mycorrhizal Mutualists.</title>
        <authorList>
            <consortium name="DOE Joint Genome Institute"/>
            <consortium name="Mycorrhizal Genomics Consortium"/>
            <person name="Kohler A."/>
            <person name="Kuo A."/>
            <person name="Nagy L.G."/>
            <person name="Floudas D."/>
            <person name="Copeland A."/>
            <person name="Barry K.W."/>
            <person name="Cichocki N."/>
            <person name="Veneault-Fourrey C."/>
            <person name="LaButti K."/>
            <person name="Lindquist E.A."/>
            <person name="Lipzen A."/>
            <person name="Lundell T."/>
            <person name="Morin E."/>
            <person name="Murat C."/>
            <person name="Riley R."/>
            <person name="Ohm R."/>
            <person name="Sun H."/>
            <person name="Tunlid A."/>
            <person name="Henrissat B."/>
            <person name="Grigoriev I.V."/>
            <person name="Hibbett D.S."/>
            <person name="Martin F."/>
        </authorList>
    </citation>
    <scope>NUCLEOTIDE SEQUENCE [LARGE SCALE GENOMIC DNA]</scope>
    <source>
        <strain evidence="3">UH-Slu-Lm8-n1</strain>
    </source>
</reference>
<reference evidence="2 3" key="1">
    <citation type="submission" date="2014-04" db="EMBL/GenBank/DDBJ databases">
        <authorList>
            <consortium name="DOE Joint Genome Institute"/>
            <person name="Kuo A."/>
            <person name="Ruytinx J."/>
            <person name="Rineau F."/>
            <person name="Colpaert J."/>
            <person name="Kohler A."/>
            <person name="Nagy L.G."/>
            <person name="Floudas D."/>
            <person name="Copeland A."/>
            <person name="Barry K.W."/>
            <person name="Cichocki N."/>
            <person name="Veneault-Fourrey C."/>
            <person name="LaButti K."/>
            <person name="Lindquist E.A."/>
            <person name="Lipzen A."/>
            <person name="Lundell T."/>
            <person name="Morin E."/>
            <person name="Murat C."/>
            <person name="Sun H."/>
            <person name="Tunlid A."/>
            <person name="Henrissat B."/>
            <person name="Grigoriev I.V."/>
            <person name="Hibbett D.S."/>
            <person name="Martin F."/>
            <person name="Nordberg H.P."/>
            <person name="Cantor M.N."/>
            <person name="Hua S.X."/>
        </authorList>
    </citation>
    <scope>NUCLEOTIDE SEQUENCE [LARGE SCALE GENOMIC DNA]</scope>
    <source>
        <strain evidence="2 3">UH-Slu-Lm8-n1</strain>
    </source>
</reference>
<feature type="region of interest" description="Disordered" evidence="1">
    <location>
        <begin position="30"/>
        <end position="55"/>
    </location>
</feature>
<dbReference type="AlphaFoldDB" id="A0A0D0A455"/>
<proteinExistence type="predicted"/>